<dbReference type="EMBL" id="JABXXO010000010">
    <property type="protein sequence ID" value="KAF7768352.1"/>
    <property type="molecule type" value="Genomic_DNA"/>
</dbReference>
<feature type="region of interest" description="Disordered" evidence="1">
    <location>
        <begin position="63"/>
        <end position="96"/>
    </location>
</feature>
<feature type="compositionally biased region" description="Low complexity" evidence="1">
    <location>
        <begin position="83"/>
        <end position="96"/>
    </location>
</feature>
<evidence type="ECO:0000313" key="3">
    <source>
        <dbReference type="Proteomes" id="UP000629468"/>
    </source>
</evidence>
<reference evidence="2 3" key="1">
    <citation type="journal article" name="Sci. Rep.">
        <title>Telomere-to-telomere assembled and centromere annotated genomes of the two main subspecies of the button mushroom Agaricus bisporus reveal especially polymorphic chromosome ends.</title>
        <authorList>
            <person name="Sonnenberg A.S.M."/>
            <person name="Sedaghat-Telgerd N."/>
            <person name="Lavrijssen B."/>
            <person name="Ohm R.A."/>
            <person name="Hendrickx P.M."/>
            <person name="Scholtmeijer K."/>
            <person name="Baars J.J.P."/>
            <person name="van Peer A."/>
        </authorList>
    </citation>
    <scope>NUCLEOTIDE SEQUENCE [LARGE SCALE GENOMIC DNA]</scope>
    <source>
        <strain evidence="2 3">H119_p4</strain>
    </source>
</reference>
<evidence type="ECO:0000313" key="2">
    <source>
        <dbReference type="EMBL" id="KAF7768352.1"/>
    </source>
</evidence>
<dbReference type="Proteomes" id="UP000629468">
    <property type="component" value="Unassembled WGS sequence"/>
</dbReference>
<organism evidence="2 3">
    <name type="scientific">Agaricus bisporus var. burnettii</name>
    <dbReference type="NCBI Taxonomy" id="192524"/>
    <lineage>
        <taxon>Eukaryota</taxon>
        <taxon>Fungi</taxon>
        <taxon>Dikarya</taxon>
        <taxon>Basidiomycota</taxon>
        <taxon>Agaricomycotina</taxon>
        <taxon>Agaricomycetes</taxon>
        <taxon>Agaricomycetidae</taxon>
        <taxon>Agaricales</taxon>
        <taxon>Agaricineae</taxon>
        <taxon>Agaricaceae</taxon>
        <taxon>Agaricus</taxon>
    </lineage>
</organism>
<comment type="caution">
    <text evidence="2">The sequence shown here is derived from an EMBL/GenBank/DDBJ whole genome shotgun (WGS) entry which is preliminary data.</text>
</comment>
<proteinExistence type="predicted"/>
<protein>
    <submittedName>
        <fullName evidence="2">Uncharacterized protein</fullName>
    </submittedName>
</protein>
<sequence length="185" mass="20587">MEANSATTSPSDSAPTDQREVPNPLLSFPSFFSQQIPSSFQLPAQSNQPSCSLPHLTGLAIPSFTPEAQHGSGPHYPNLSQEQTDPQGQQTDPQGQPMDLFLQQFQSQSHKINELLQVVMITMQRQQQMTDIVVNTLVQRNNLLSNYLLSEVPILRGRSQADIYCWLEGLENYPQSHEPSHSGSE</sequence>
<feature type="region of interest" description="Disordered" evidence="1">
    <location>
        <begin position="1"/>
        <end position="30"/>
    </location>
</feature>
<feature type="compositionally biased region" description="Low complexity" evidence="1">
    <location>
        <begin position="1"/>
        <end position="16"/>
    </location>
</feature>
<evidence type="ECO:0000256" key="1">
    <source>
        <dbReference type="SAM" id="MobiDB-lite"/>
    </source>
</evidence>
<accession>A0A8H7EZE8</accession>
<gene>
    <name evidence="2" type="ORF">Agabi119p4_7595</name>
</gene>
<dbReference type="AlphaFoldDB" id="A0A8H7EZE8"/>
<name>A0A8H7EZE8_AGABI</name>